<dbReference type="PIRSF" id="PIRSF018005">
    <property type="entry name" value="UCP018005"/>
    <property type="match status" value="1"/>
</dbReference>
<dbReference type="PANTHER" id="PTHR43397:SF1">
    <property type="entry name" value="ERGOTHIONEINE BIOSYNTHESIS PROTEIN 1"/>
    <property type="match status" value="1"/>
</dbReference>
<dbReference type="Pfam" id="PF10017">
    <property type="entry name" value="Methyltransf_33"/>
    <property type="match status" value="1"/>
</dbReference>
<organism evidence="4 5">
    <name type="scientific">Uliginosibacterium silvisoli</name>
    <dbReference type="NCBI Taxonomy" id="3114758"/>
    <lineage>
        <taxon>Bacteria</taxon>
        <taxon>Pseudomonadati</taxon>
        <taxon>Pseudomonadota</taxon>
        <taxon>Betaproteobacteria</taxon>
        <taxon>Rhodocyclales</taxon>
        <taxon>Zoogloeaceae</taxon>
        <taxon>Uliginosibacterium</taxon>
    </lineage>
</organism>
<dbReference type="InterPro" id="IPR029063">
    <property type="entry name" value="SAM-dependent_MTases_sf"/>
</dbReference>
<keyword evidence="5" id="KW-1185">Reference proteome</keyword>
<sequence length="327" mass="36099">MISVASNAVPMFPSLVADDDPSEFAQELAAGLRARPRQVSPKFFYDATGSALFDQICELPEYYPTRTELAILQEHAADMAGLIGANAEIIEYGAGASRKVRLLLDALERPQRFVPIDISGEHLHASAAVLRADYPALDVRPVVADFTRPVALPPRLPGHGRRVGFFPGSSIGNFDPAEARRFLRLLAGQLRGGGLLIGTDLVKDPLTLHAAYNDAAGVTAAFNRNLLVRANRELDAGFRVNDFAHYAFYNPQQQRIEMHLVSRCAQQVRIADERFDFAAGDAIHTENSYKFTVEGFQALAAEVGFRARASWFDAQRWFCMHWLEAPA</sequence>
<evidence type="ECO:0000259" key="3">
    <source>
        <dbReference type="Pfam" id="PF10017"/>
    </source>
</evidence>
<dbReference type="PANTHER" id="PTHR43397">
    <property type="entry name" value="ERGOTHIONEINE BIOSYNTHESIS PROTEIN 1"/>
    <property type="match status" value="1"/>
</dbReference>
<dbReference type="GO" id="GO:0032259">
    <property type="term" value="P:methylation"/>
    <property type="evidence" value="ECO:0007669"/>
    <property type="project" value="UniProtKB-KW"/>
</dbReference>
<feature type="domain" description="Histidine-specific methyltransferase SAM-dependent" evidence="3">
    <location>
        <begin position="24"/>
        <end position="324"/>
    </location>
</feature>
<dbReference type="EMBL" id="JAYXHS010000001">
    <property type="protein sequence ID" value="MEC5385078.1"/>
    <property type="molecule type" value="Genomic_DNA"/>
</dbReference>
<dbReference type="NCBIfam" id="TIGR03438">
    <property type="entry name" value="egtD_ergothio"/>
    <property type="match status" value="1"/>
</dbReference>
<dbReference type="Proteomes" id="UP001331561">
    <property type="component" value="Unassembled WGS sequence"/>
</dbReference>
<dbReference type="EC" id="2.1.1.44" evidence="4"/>
<dbReference type="GO" id="GO:0052706">
    <property type="term" value="F:L-histidine N(alpha)-methyltransferase activity"/>
    <property type="evidence" value="ECO:0007669"/>
    <property type="project" value="UniProtKB-EC"/>
</dbReference>
<dbReference type="InterPro" id="IPR051128">
    <property type="entry name" value="EgtD_Methyltrsf_superfamily"/>
</dbReference>
<reference evidence="4 5" key="1">
    <citation type="submission" date="2024-01" db="EMBL/GenBank/DDBJ databases">
        <title>Uliginosibacterium soil sp. nov.</title>
        <authorList>
            <person name="Lv Y."/>
        </authorList>
    </citation>
    <scope>NUCLEOTIDE SEQUENCE [LARGE SCALE GENOMIC DNA]</scope>
    <source>
        <strain evidence="4 5">H3</strain>
    </source>
</reference>
<dbReference type="Gene3D" id="3.40.50.150">
    <property type="entry name" value="Vaccinia Virus protein VP39"/>
    <property type="match status" value="1"/>
</dbReference>
<gene>
    <name evidence="4" type="primary">egtD</name>
    <name evidence="4" type="ORF">VVD49_05045</name>
</gene>
<accession>A0ABU6K1Y9</accession>
<name>A0ABU6K1Y9_9RHOO</name>
<evidence type="ECO:0000313" key="4">
    <source>
        <dbReference type="EMBL" id="MEC5385078.1"/>
    </source>
</evidence>
<dbReference type="InterPro" id="IPR019257">
    <property type="entry name" value="MeTrfase_dom"/>
</dbReference>
<evidence type="ECO:0000313" key="5">
    <source>
        <dbReference type="Proteomes" id="UP001331561"/>
    </source>
</evidence>
<dbReference type="InterPro" id="IPR035094">
    <property type="entry name" value="EgtD"/>
</dbReference>
<dbReference type="InterPro" id="IPR017804">
    <property type="entry name" value="MeTrfase_EgtD-like"/>
</dbReference>
<keyword evidence="1 4" id="KW-0489">Methyltransferase</keyword>
<comment type="caution">
    <text evidence="4">The sequence shown here is derived from an EMBL/GenBank/DDBJ whole genome shotgun (WGS) entry which is preliminary data.</text>
</comment>
<protein>
    <submittedName>
        <fullName evidence="4">L-histidine N(Alpha)-methyltransferase</fullName>
        <ecNumber evidence="4">2.1.1.44</ecNumber>
    </submittedName>
</protein>
<proteinExistence type="predicted"/>
<dbReference type="RefSeq" id="WP_327598042.1">
    <property type="nucleotide sequence ID" value="NZ_JAYXHS010000001.1"/>
</dbReference>
<keyword evidence="2 4" id="KW-0808">Transferase</keyword>
<evidence type="ECO:0000256" key="2">
    <source>
        <dbReference type="ARBA" id="ARBA00022679"/>
    </source>
</evidence>
<dbReference type="SUPFAM" id="SSF53335">
    <property type="entry name" value="S-adenosyl-L-methionine-dependent methyltransferases"/>
    <property type="match status" value="1"/>
</dbReference>
<evidence type="ECO:0000256" key="1">
    <source>
        <dbReference type="ARBA" id="ARBA00022603"/>
    </source>
</evidence>